<organism evidence="2 3">
    <name type="scientific">Oedothorax gibbosus</name>
    <dbReference type="NCBI Taxonomy" id="931172"/>
    <lineage>
        <taxon>Eukaryota</taxon>
        <taxon>Metazoa</taxon>
        <taxon>Ecdysozoa</taxon>
        <taxon>Arthropoda</taxon>
        <taxon>Chelicerata</taxon>
        <taxon>Arachnida</taxon>
        <taxon>Araneae</taxon>
        <taxon>Araneomorphae</taxon>
        <taxon>Entelegynae</taxon>
        <taxon>Araneoidea</taxon>
        <taxon>Linyphiidae</taxon>
        <taxon>Erigoninae</taxon>
        <taxon>Oedothorax</taxon>
    </lineage>
</organism>
<dbReference type="Proteomes" id="UP000827092">
    <property type="component" value="Unassembled WGS sequence"/>
</dbReference>
<dbReference type="EMBL" id="JAFNEN010006944">
    <property type="protein sequence ID" value="KAG8155720.1"/>
    <property type="molecule type" value="Genomic_DNA"/>
</dbReference>
<evidence type="ECO:0000313" key="2">
    <source>
        <dbReference type="EMBL" id="KAG8155720.1"/>
    </source>
</evidence>
<accession>A0AAV6TCU9</accession>
<gene>
    <name evidence="2" type="ORF">JTE90_020251</name>
</gene>
<feature type="signal peptide" evidence="1">
    <location>
        <begin position="1"/>
        <end position="27"/>
    </location>
</feature>
<dbReference type="AlphaFoldDB" id="A0AAV6TCU9"/>
<evidence type="ECO:0000313" key="3">
    <source>
        <dbReference type="Proteomes" id="UP000827092"/>
    </source>
</evidence>
<sequence length="180" mass="20279">MVSADNGLLVLVFCFLGLPSPPRPCACWALRRPKVAISPFSLRVGIWLDPVQGLQPPGNKDGPRCPREILFVVDFFVFSHPLCWGSLLVGMGPEEGFVWGPSRYGFLFWVFSVGFDRNVVLSFFLGLPISEWWLTCSSRPWGHYRPGQLEQDIFGEQGSGKAITTKKLKKDFNKKAWLTD</sequence>
<feature type="chain" id="PRO_5043608156" evidence="1">
    <location>
        <begin position="28"/>
        <end position="180"/>
    </location>
</feature>
<name>A0AAV6TCU9_9ARAC</name>
<reference evidence="2 3" key="1">
    <citation type="journal article" date="2022" name="Nat. Ecol. Evol.">
        <title>A masculinizing supergene underlies an exaggerated male reproductive morph in a spider.</title>
        <authorList>
            <person name="Hendrickx F."/>
            <person name="De Corte Z."/>
            <person name="Sonet G."/>
            <person name="Van Belleghem S.M."/>
            <person name="Kostlbacher S."/>
            <person name="Vangestel C."/>
        </authorList>
    </citation>
    <scope>NUCLEOTIDE SEQUENCE [LARGE SCALE GENOMIC DNA]</scope>
    <source>
        <strain evidence="2">W744_W776</strain>
    </source>
</reference>
<keyword evidence="1" id="KW-0732">Signal</keyword>
<proteinExistence type="predicted"/>
<comment type="caution">
    <text evidence="2">The sequence shown here is derived from an EMBL/GenBank/DDBJ whole genome shotgun (WGS) entry which is preliminary data.</text>
</comment>
<evidence type="ECO:0000256" key="1">
    <source>
        <dbReference type="SAM" id="SignalP"/>
    </source>
</evidence>
<protein>
    <submittedName>
        <fullName evidence="2">Uncharacterized protein</fullName>
    </submittedName>
</protein>
<keyword evidence="3" id="KW-1185">Reference proteome</keyword>